<dbReference type="InterPro" id="IPR004360">
    <property type="entry name" value="Glyas_Fos-R_dOase_dom"/>
</dbReference>
<dbReference type="InterPro" id="IPR037523">
    <property type="entry name" value="VOC_core"/>
</dbReference>
<feature type="domain" description="VOC" evidence="1">
    <location>
        <begin position="4"/>
        <end position="123"/>
    </location>
</feature>
<comment type="caution">
    <text evidence="2">The sequence shown here is derived from an EMBL/GenBank/DDBJ whole genome shotgun (WGS) entry which is preliminary data.</text>
</comment>
<accession>A0ABV8LG73</accession>
<protein>
    <submittedName>
        <fullName evidence="2">VOC family protein</fullName>
    </submittedName>
</protein>
<dbReference type="EMBL" id="JBHSAY010000003">
    <property type="protein sequence ID" value="MFC4129917.1"/>
    <property type="molecule type" value="Genomic_DNA"/>
</dbReference>
<organism evidence="2 3">
    <name type="scientific">Hamadaea flava</name>
    <dbReference type="NCBI Taxonomy" id="1742688"/>
    <lineage>
        <taxon>Bacteria</taxon>
        <taxon>Bacillati</taxon>
        <taxon>Actinomycetota</taxon>
        <taxon>Actinomycetes</taxon>
        <taxon>Micromonosporales</taxon>
        <taxon>Micromonosporaceae</taxon>
        <taxon>Hamadaea</taxon>
    </lineage>
</organism>
<keyword evidence="3" id="KW-1185">Reference proteome</keyword>
<proteinExistence type="predicted"/>
<name>A0ABV8LG73_9ACTN</name>
<dbReference type="PROSITE" id="PS51819">
    <property type="entry name" value="VOC"/>
    <property type="match status" value="1"/>
</dbReference>
<dbReference type="InterPro" id="IPR029068">
    <property type="entry name" value="Glyas_Bleomycin-R_OHBP_Dase"/>
</dbReference>
<evidence type="ECO:0000313" key="3">
    <source>
        <dbReference type="Proteomes" id="UP001595816"/>
    </source>
</evidence>
<evidence type="ECO:0000313" key="2">
    <source>
        <dbReference type="EMBL" id="MFC4129917.1"/>
    </source>
</evidence>
<sequence length="124" mass="13516">MRVTAAAISLNVADPVASAKFAQDHFGFTEDMAADGFVSLSRPDTGFNLIYLRTGLETFRPDTMKGDVHGVLVALVVDDIDAEYARIQAEGVPIVTPLQTEPWGERFLQVADPNGVIIQLVQWV</sequence>
<dbReference type="Pfam" id="PF00903">
    <property type="entry name" value="Glyoxalase"/>
    <property type="match status" value="1"/>
</dbReference>
<reference evidence="3" key="1">
    <citation type="journal article" date="2019" name="Int. J. Syst. Evol. Microbiol.">
        <title>The Global Catalogue of Microorganisms (GCM) 10K type strain sequencing project: providing services to taxonomists for standard genome sequencing and annotation.</title>
        <authorList>
            <consortium name="The Broad Institute Genomics Platform"/>
            <consortium name="The Broad Institute Genome Sequencing Center for Infectious Disease"/>
            <person name="Wu L."/>
            <person name="Ma J."/>
        </authorList>
    </citation>
    <scope>NUCLEOTIDE SEQUENCE [LARGE SCALE GENOMIC DNA]</scope>
    <source>
        <strain evidence="3">CGMCC 4.7289</strain>
    </source>
</reference>
<dbReference type="RefSeq" id="WP_253760151.1">
    <property type="nucleotide sequence ID" value="NZ_JAMZDZ010000001.1"/>
</dbReference>
<dbReference type="Proteomes" id="UP001595816">
    <property type="component" value="Unassembled WGS sequence"/>
</dbReference>
<evidence type="ECO:0000259" key="1">
    <source>
        <dbReference type="PROSITE" id="PS51819"/>
    </source>
</evidence>
<dbReference type="Gene3D" id="3.10.180.10">
    <property type="entry name" value="2,3-Dihydroxybiphenyl 1,2-Dioxygenase, domain 1"/>
    <property type="match status" value="1"/>
</dbReference>
<dbReference type="SUPFAM" id="SSF54593">
    <property type="entry name" value="Glyoxalase/Bleomycin resistance protein/Dihydroxybiphenyl dioxygenase"/>
    <property type="match status" value="1"/>
</dbReference>
<gene>
    <name evidence="2" type="ORF">ACFOZ4_04795</name>
</gene>